<gene>
    <name evidence="1" type="ORF">LADA_0D05930G</name>
</gene>
<dbReference type="Proteomes" id="UP000190274">
    <property type="component" value="Chromosome D"/>
</dbReference>
<proteinExistence type="predicted"/>
<evidence type="ECO:0000313" key="1">
    <source>
        <dbReference type="EMBL" id="SCU85146.1"/>
    </source>
</evidence>
<dbReference type="EMBL" id="LT598454">
    <property type="protein sequence ID" value="SCU85146.1"/>
    <property type="molecule type" value="Genomic_DNA"/>
</dbReference>
<sequence length="375" mass="43668">MGYVTSGYATRPHKRARKVVRKVYYEHGKSSVDVNNDNTRIAGDGRPLRAKIRRLQLEDLDQDVLERIFLFSGRNSALAMVNQRFYHLLRPTPYLIHSYLRQNYICDINAAIMRECERSYQSRYVLAEAALDNSMFLQFLDENPHILDVVDEVAPLEDPEQVQESRSQAFIDNTLQDLSSPCCEVEVHLVSGKPLKDFPASIYRRPAIFFHNDIESGPVIYNQLLLRLHAFYAIQHSSWATEMVMQWFFEESPDRFHPLNINHLFCAINLILHISVENNRGFMDVHPLVQLIDHMYISLTSHLSQLLLCERLEDPVLISDRKGKIIVKFINKFYRNNLRALSEDALWRTLHRTKNPKLLETITKLGGKPSFNIMK</sequence>
<accession>A0A1G4J621</accession>
<reference evidence="1 2" key="1">
    <citation type="submission" date="2016-03" db="EMBL/GenBank/DDBJ databases">
        <authorList>
            <person name="Devillers H."/>
        </authorList>
    </citation>
    <scope>NUCLEOTIDE SEQUENCE [LARGE SCALE GENOMIC DNA]</scope>
    <source>
        <strain evidence="1">CBS 10888</strain>
    </source>
</reference>
<organism evidence="1 2">
    <name type="scientific">Lachancea dasiensis</name>
    <dbReference type="NCBI Taxonomy" id="1072105"/>
    <lineage>
        <taxon>Eukaryota</taxon>
        <taxon>Fungi</taxon>
        <taxon>Dikarya</taxon>
        <taxon>Ascomycota</taxon>
        <taxon>Saccharomycotina</taxon>
        <taxon>Saccharomycetes</taxon>
        <taxon>Saccharomycetales</taxon>
        <taxon>Saccharomycetaceae</taxon>
        <taxon>Lachancea</taxon>
    </lineage>
</organism>
<name>A0A1G4J621_9SACH</name>
<protein>
    <submittedName>
        <fullName evidence="1">LADA_0D05930g1_1</fullName>
    </submittedName>
</protein>
<dbReference type="OrthoDB" id="4038608at2759"/>
<keyword evidence="2" id="KW-1185">Reference proteome</keyword>
<evidence type="ECO:0000313" key="2">
    <source>
        <dbReference type="Proteomes" id="UP000190274"/>
    </source>
</evidence>
<dbReference type="AlphaFoldDB" id="A0A1G4J621"/>